<feature type="coiled-coil region" evidence="1">
    <location>
        <begin position="6"/>
        <end position="33"/>
    </location>
</feature>
<evidence type="ECO:0000259" key="2">
    <source>
        <dbReference type="Pfam" id="PF22548"/>
    </source>
</evidence>
<protein>
    <recommendedName>
        <fullName evidence="2">TOTE conflict system primase domain-containing protein</fullName>
    </recommendedName>
</protein>
<reference evidence="3" key="1">
    <citation type="journal article" date="2021" name="ISME J.">
        <title>Fine-scale metabolic discontinuity in a stratified prokaryote microbiome of a Red Sea deep halocline.</title>
        <authorList>
            <person name="Michoud G."/>
            <person name="Ngugi D.K."/>
            <person name="Barozzi A."/>
            <person name="Merlino G."/>
            <person name="Calleja M.L."/>
            <person name="Delgado-Huertas A."/>
            <person name="Moran X.A.G."/>
            <person name="Daffonchio D."/>
        </authorList>
    </citation>
    <scope>NUCLEOTIDE SEQUENCE</scope>
    <source>
        <strain evidence="3">SuakinDeep_MAG55_1</strain>
    </source>
</reference>
<evidence type="ECO:0000256" key="1">
    <source>
        <dbReference type="SAM" id="Coils"/>
    </source>
</evidence>
<evidence type="ECO:0000313" key="3">
    <source>
        <dbReference type="EMBL" id="MBS1258579.1"/>
    </source>
</evidence>
<dbReference type="EMBL" id="JAANXD010000070">
    <property type="protein sequence ID" value="MBS1258579.1"/>
    <property type="molecule type" value="Genomic_DNA"/>
</dbReference>
<dbReference type="Pfam" id="PF22548">
    <property type="entry name" value="AEP-TOTE"/>
    <property type="match status" value="1"/>
</dbReference>
<gene>
    <name evidence="3" type="ORF">MAG551_01638</name>
</gene>
<evidence type="ECO:0000313" key="4">
    <source>
        <dbReference type="Proteomes" id="UP000722750"/>
    </source>
</evidence>
<dbReference type="InterPro" id="IPR054347">
    <property type="entry name" value="TOTE_primase"/>
</dbReference>
<dbReference type="Proteomes" id="UP000722750">
    <property type="component" value="Unassembled WGS sequence"/>
</dbReference>
<proteinExistence type="predicted"/>
<sequence length="208" mass="23776">MEKISYKKLYKKYQALLEENTKLRDKINMLELNSGILQSESTSAADLSVEETSIELCENKPKIESIETENKPLNSFSDTKNKIILFMSLFKGRENVYAKRWQNKKGVSGYSPVCLNEWQPGVCEKPKIKCSKCTHKLYAQLNEDIVEEHLRGKSVIGIYPMLPDESCYFLAIDFDDDGWEKDVSAIRDVCRKFGIPIAVERSRSGSMG</sequence>
<organism evidence="3 4">
    <name type="scientific">Candidatus Scalindua arabica</name>
    <dbReference type="NCBI Taxonomy" id="1127984"/>
    <lineage>
        <taxon>Bacteria</taxon>
        <taxon>Pseudomonadati</taxon>
        <taxon>Planctomycetota</taxon>
        <taxon>Candidatus Brocadiia</taxon>
        <taxon>Candidatus Brocadiales</taxon>
        <taxon>Candidatus Scalinduaceae</taxon>
        <taxon>Candidatus Scalindua</taxon>
    </lineage>
</organism>
<keyword evidence="1" id="KW-0175">Coiled coil</keyword>
<comment type="caution">
    <text evidence="3">The sequence shown here is derived from an EMBL/GenBank/DDBJ whole genome shotgun (WGS) entry which is preliminary data.</text>
</comment>
<name>A0A941W3N0_9BACT</name>
<feature type="domain" description="TOTE conflict system primase" evidence="2">
    <location>
        <begin position="82"/>
        <end position="206"/>
    </location>
</feature>
<dbReference type="AlphaFoldDB" id="A0A941W3N0"/>
<accession>A0A941W3N0</accession>